<dbReference type="InterPro" id="IPR011059">
    <property type="entry name" value="Metal-dep_hydrolase_composite"/>
</dbReference>
<reference evidence="2 3" key="1">
    <citation type="submission" date="2023-07" db="EMBL/GenBank/DDBJ databases">
        <title>Genomic Encyclopedia of Type Strains, Phase IV (KMG-IV): sequencing the most valuable type-strain genomes for metagenomic binning, comparative biology and taxonomic classification.</title>
        <authorList>
            <person name="Goeker M."/>
        </authorList>
    </citation>
    <scope>NUCLEOTIDE SEQUENCE [LARGE SCALE GENOMIC DNA]</scope>
    <source>
        <strain evidence="2 3">DSM 19154</strain>
    </source>
</reference>
<dbReference type="SUPFAM" id="SSF51556">
    <property type="entry name" value="Metallo-dependent hydrolases"/>
    <property type="match status" value="1"/>
</dbReference>
<dbReference type="SUPFAM" id="SSF51338">
    <property type="entry name" value="Composite domain of metallo-dependent hydrolases"/>
    <property type="match status" value="1"/>
</dbReference>
<dbReference type="Gene3D" id="1.20.58.520">
    <property type="entry name" value="Amidohydrolase"/>
    <property type="match status" value="1"/>
</dbReference>
<dbReference type="InterPro" id="IPR051781">
    <property type="entry name" value="Metallo-dep_Hydrolase"/>
</dbReference>
<sequence length="454" mass="50599">MKDQTLILEHAQVIDVETGTIEPATILIRHGVIVQIVKNTSAKNDQTHSHVKRIDLKGAFVLPGLIDMHVHIKELFAPLFTASGVTTVRNTGGNLTELEKMIHAPVNAPTPRVISTDRIIDGPPGLWGETGPWSINVDSEEVAKREVRRQVRAGADFIKVYGLLEKSIMEIVVKEAAVFGKEVSCDLLHSSTVHALDAAEMGVKWFEHASGIIQAMYPDWHMGSDQESWNKINWNEPEVSKINEVCEVLLQTDAIICPTLTLYDQQQRLGNRWAPDHTVIHQAFKNNSLINQWEHFSQFEAALRRIGMQTTLIKEISRVYASLGGRVVAGTDTPAGIWTFPGMALHRELELLVESGFSELEAIRSATIHAAHSIKRQDLGVIKEGAIADMIILNSNPLLDIKATQQINVVIKGGKVYTAEDLFKEVPSEEEAEKTFHQFLIQYENKKPHCSLTD</sequence>
<dbReference type="Pfam" id="PF01979">
    <property type="entry name" value="Amidohydro_1"/>
    <property type="match status" value="1"/>
</dbReference>
<dbReference type="Gene3D" id="3.40.50.10910">
    <property type="entry name" value="Amidohydrolase"/>
    <property type="match status" value="1"/>
</dbReference>
<name>A0ABT9YGX7_9BACI</name>
<organism evidence="2 3">
    <name type="scientific">Alkalicoccobacillus murimartini</name>
    <dbReference type="NCBI Taxonomy" id="171685"/>
    <lineage>
        <taxon>Bacteria</taxon>
        <taxon>Bacillati</taxon>
        <taxon>Bacillota</taxon>
        <taxon>Bacilli</taxon>
        <taxon>Bacillales</taxon>
        <taxon>Bacillaceae</taxon>
        <taxon>Alkalicoccobacillus</taxon>
    </lineage>
</organism>
<dbReference type="PANTHER" id="PTHR43135">
    <property type="entry name" value="ALPHA-D-RIBOSE 1-METHYLPHOSPHONATE 5-TRIPHOSPHATE DIPHOSPHATASE"/>
    <property type="match status" value="1"/>
</dbReference>
<evidence type="ECO:0000259" key="1">
    <source>
        <dbReference type="Pfam" id="PF01979"/>
    </source>
</evidence>
<proteinExistence type="predicted"/>
<evidence type="ECO:0000313" key="3">
    <source>
        <dbReference type="Proteomes" id="UP001225034"/>
    </source>
</evidence>
<dbReference type="PANTHER" id="PTHR43135:SF3">
    <property type="entry name" value="ALPHA-D-RIBOSE 1-METHYLPHOSPHONATE 5-TRIPHOSPHATE DIPHOSPHATASE"/>
    <property type="match status" value="1"/>
</dbReference>
<feature type="domain" description="Amidohydrolase-related" evidence="1">
    <location>
        <begin position="60"/>
        <end position="416"/>
    </location>
</feature>
<protein>
    <submittedName>
        <fullName evidence="2">Amidohydrolase</fullName>
    </submittedName>
</protein>
<dbReference type="InterPro" id="IPR032466">
    <property type="entry name" value="Metal_Hydrolase"/>
</dbReference>
<keyword evidence="3" id="KW-1185">Reference proteome</keyword>
<gene>
    <name evidence="2" type="ORF">J2S05_001544</name>
</gene>
<dbReference type="InterPro" id="IPR006680">
    <property type="entry name" value="Amidohydro-rel"/>
</dbReference>
<evidence type="ECO:0000313" key="2">
    <source>
        <dbReference type="EMBL" id="MDQ0206745.1"/>
    </source>
</evidence>
<dbReference type="RefSeq" id="WP_306981497.1">
    <property type="nucleotide sequence ID" value="NZ_JAUSUA010000002.1"/>
</dbReference>
<dbReference type="Gene3D" id="3.30.110.90">
    <property type="entry name" value="Amidohydrolase"/>
    <property type="match status" value="1"/>
</dbReference>
<dbReference type="Proteomes" id="UP001225034">
    <property type="component" value="Unassembled WGS sequence"/>
</dbReference>
<dbReference type="EMBL" id="JAUSUA010000002">
    <property type="protein sequence ID" value="MDQ0206745.1"/>
    <property type="molecule type" value="Genomic_DNA"/>
</dbReference>
<comment type="caution">
    <text evidence="2">The sequence shown here is derived from an EMBL/GenBank/DDBJ whole genome shotgun (WGS) entry which is preliminary data.</text>
</comment>
<dbReference type="Gene3D" id="2.30.40.10">
    <property type="entry name" value="Urease, subunit C, domain 1"/>
    <property type="match status" value="1"/>
</dbReference>
<accession>A0ABT9YGX7</accession>